<accession>S3V5D6</accession>
<dbReference type="Proteomes" id="UP000014540">
    <property type="component" value="Unassembled WGS sequence"/>
</dbReference>
<organism evidence="1 2">
    <name type="scientific">Leptospira fainei serovar Hurstbridge str. BUT 6</name>
    <dbReference type="NCBI Taxonomy" id="1193011"/>
    <lineage>
        <taxon>Bacteria</taxon>
        <taxon>Pseudomonadati</taxon>
        <taxon>Spirochaetota</taxon>
        <taxon>Spirochaetia</taxon>
        <taxon>Leptospirales</taxon>
        <taxon>Leptospiraceae</taxon>
        <taxon>Leptospira</taxon>
    </lineage>
</organism>
<evidence type="ECO:0000313" key="1">
    <source>
        <dbReference type="EMBL" id="EPG75849.1"/>
    </source>
</evidence>
<dbReference type="AlphaFoldDB" id="S3V5D6"/>
<reference evidence="1" key="1">
    <citation type="submission" date="2013-04" db="EMBL/GenBank/DDBJ databases">
        <authorList>
            <person name="Harkins D.M."/>
            <person name="Durkin A.S."/>
            <person name="Selengut J.D."/>
            <person name="Sanka R."/>
            <person name="DePew J."/>
            <person name="Purushe J."/>
            <person name="Ahmed A."/>
            <person name="van der Linden H."/>
            <person name="Goris M.G.A."/>
            <person name="Hartskeerl R.A."/>
            <person name="Vinetz J.M."/>
            <person name="Sutton G.G."/>
            <person name="Nelson W.C."/>
            <person name="Fouts D.E."/>
        </authorList>
    </citation>
    <scope>NUCLEOTIDE SEQUENCE [LARGE SCALE GENOMIC DNA]</scope>
    <source>
        <strain evidence="1">BUT 6</strain>
    </source>
</reference>
<name>S3V5D6_9LEPT</name>
<dbReference type="EMBL" id="AKWZ02000002">
    <property type="protein sequence ID" value="EPG75849.1"/>
    <property type="molecule type" value="Genomic_DNA"/>
</dbReference>
<sequence>MSYPIEPFPWQRKKRSALKALDGSLHSFKNFTLEGCMQ</sequence>
<proteinExistence type="predicted"/>
<evidence type="ECO:0000313" key="2">
    <source>
        <dbReference type="Proteomes" id="UP000014540"/>
    </source>
</evidence>
<keyword evidence="2" id="KW-1185">Reference proteome</keyword>
<comment type="caution">
    <text evidence="1">The sequence shown here is derived from an EMBL/GenBank/DDBJ whole genome shotgun (WGS) entry which is preliminary data.</text>
</comment>
<gene>
    <name evidence="1" type="ORF">LEP1GSC058_0607</name>
</gene>
<protein>
    <submittedName>
        <fullName evidence="1">Uncharacterized protein</fullName>
    </submittedName>
</protein>